<name>A0ABY0HB76_9PEZI</name>
<organism evidence="1 2">
    <name type="scientific">Monosporascus cannonballus</name>
    <dbReference type="NCBI Taxonomy" id="155416"/>
    <lineage>
        <taxon>Eukaryota</taxon>
        <taxon>Fungi</taxon>
        <taxon>Dikarya</taxon>
        <taxon>Ascomycota</taxon>
        <taxon>Pezizomycotina</taxon>
        <taxon>Sordariomycetes</taxon>
        <taxon>Xylariomycetidae</taxon>
        <taxon>Xylariales</taxon>
        <taxon>Xylariales incertae sedis</taxon>
        <taxon>Monosporascus</taxon>
    </lineage>
</organism>
<protein>
    <submittedName>
        <fullName evidence="1">Uncharacterized protein</fullName>
    </submittedName>
</protein>
<gene>
    <name evidence="1" type="ORF">DL762_003644</name>
</gene>
<accession>A0ABY0HB76</accession>
<comment type="caution">
    <text evidence="1">The sequence shown here is derived from an EMBL/GenBank/DDBJ whole genome shotgun (WGS) entry which is preliminary data.</text>
</comment>
<sequence length="197" mass="22720">MDSDDPAKPLVSIGGLPTELLTKVWEMAIIEYQKTRVVMLHRPTPEGELRLVPFKSLANPFLSVNKQSRAVASYFYPYKVARLFRILPHMEENARELDGENGLEIDFNHDDSDGYSTDPWLKASSPDTLSTHRGYGVRTAMGMADLESWEDVYYWCLKEWEVEELWMTSTFATLQRFLHVSVDEPNEELVYKAVHSK</sequence>
<dbReference type="EMBL" id="QJNS01000084">
    <property type="protein sequence ID" value="RYO88608.1"/>
    <property type="molecule type" value="Genomic_DNA"/>
</dbReference>
<evidence type="ECO:0000313" key="1">
    <source>
        <dbReference type="EMBL" id="RYO88608.1"/>
    </source>
</evidence>
<keyword evidence="2" id="KW-1185">Reference proteome</keyword>
<evidence type="ECO:0000313" key="2">
    <source>
        <dbReference type="Proteomes" id="UP000294003"/>
    </source>
</evidence>
<reference evidence="1 2" key="1">
    <citation type="submission" date="2018-06" db="EMBL/GenBank/DDBJ databases">
        <title>Complete Genomes of Monosporascus.</title>
        <authorList>
            <person name="Robinson A.J."/>
            <person name="Natvig D.O."/>
        </authorList>
    </citation>
    <scope>NUCLEOTIDE SEQUENCE [LARGE SCALE GENOMIC DNA]</scope>
    <source>
        <strain evidence="1 2">CBS 609.92</strain>
    </source>
</reference>
<proteinExistence type="predicted"/>
<dbReference type="Proteomes" id="UP000294003">
    <property type="component" value="Unassembled WGS sequence"/>
</dbReference>